<name>A0A0S3TBN9_PHAAN</name>
<gene>
    <name evidence="1" type="primary">Vigan.11G213600</name>
    <name evidence="1" type="ORF">VIGAN_11213600</name>
</gene>
<feature type="non-terminal residue" evidence="1">
    <location>
        <position position="1"/>
    </location>
</feature>
<evidence type="ECO:0000313" key="1">
    <source>
        <dbReference type="EMBL" id="BAU02584.1"/>
    </source>
</evidence>
<keyword evidence="2" id="KW-1185">Reference proteome</keyword>
<proteinExistence type="predicted"/>
<dbReference type="Proteomes" id="UP000291084">
    <property type="component" value="Chromosome 11"/>
</dbReference>
<sequence>SIVVREHNDGNPRLFNCFLKCWCDFLSALKFLIIHESVNSLVTESIVEITSETITRVFPSKAEEHIVHESTGTWTCHQNKVWNDNC</sequence>
<evidence type="ECO:0000313" key="2">
    <source>
        <dbReference type="Proteomes" id="UP000291084"/>
    </source>
</evidence>
<accession>A0A0S3TBN9</accession>
<dbReference type="AlphaFoldDB" id="A0A0S3TBN9"/>
<reference evidence="1 2" key="1">
    <citation type="journal article" date="2015" name="Sci. Rep.">
        <title>The power of single molecule real-time sequencing technology in the de novo assembly of a eukaryotic genome.</title>
        <authorList>
            <person name="Sakai H."/>
            <person name="Naito K."/>
            <person name="Ogiso-Tanaka E."/>
            <person name="Takahashi Y."/>
            <person name="Iseki K."/>
            <person name="Muto C."/>
            <person name="Satou K."/>
            <person name="Teruya K."/>
            <person name="Shiroma A."/>
            <person name="Shimoji M."/>
            <person name="Hirano T."/>
            <person name="Itoh T."/>
            <person name="Kaga A."/>
            <person name="Tomooka N."/>
        </authorList>
    </citation>
    <scope>NUCLEOTIDE SEQUENCE [LARGE SCALE GENOMIC DNA]</scope>
    <source>
        <strain evidence="2">cv. Shumari</strain>
    </source>
</reference>
<protein>
    <submittedName>
        <fullName evidence="1">Uncharacterized protein</fullName>
    </submittedName>
</protein>
<dbReference type="EMBL" id="AP015044">
    <property type="protein sequence ID" value="BAU02584.1"/>
    <property type="molecule type" value="Genomic_DNA"/>
</dbReference>
<organism evidence="1 2">
    <name type="scientific">Vigna angularis var. angularis</name>
    <dbReference type="NCBI Taxonomy" id="157739"/>
    <lineage>
        <taxon>Eukaryota</taxon>
        <taxon>Viridiplantae</taxon>
        <taxon>Streptophyta</taxon>
        <taxon>Embryophyta</taxon>
        <taxon>Tracheophyta</taxon>
        <taxon>Spermatophyta</taxon>
        <taxon>Magnoliopsida</taxon>
        <taxon>eudicotyledons</taxon>
        <taxon>Gunneridae</taxon>
        <taxon>Pentapetalae</taxon>
        <taxon>rosids</taxon>
        <taxon>fabids</taxon>
        <taxon>Fabales</taxon>
        <taxon>Fabaceae</taxon>
        <taxon>Papilionoideae</taxon>
        <taxon>50 kb inversion clade</taxon>
        <taxon>NPAAA clade</taxon>
        <taxon>indigoferoid/millettioid clade</taxon>
        <taxon>Phaseoleae</taxon>
        <taxon>Vigna</taxon>
    </lineage>
</organism>